<dbReference type="Proteomes" id="UP001139409">
    <property type="component" value="Unassembled WGS sequence"/>
</dbReference>
<dbReference type="EMBL" id="JAIXNE010000004">
    <property type="protein sequence ID" value="MCA6076815.1"/>
    <property type="molecule type" value="Genomic_DNA"/>
</dbReference>
<feature type="transmembrane region" description="Helical" evidence="1">
    <location>
        <begin position="47"/>
        <end position="68"/>
    </location>
</feature>
<feature type="transmembrane region" description="Helical" evidence="1">
    <location>
        <begin position="74"/>
        <end position="94"/>
    </location>
</feature>
<dbReference type="EMBL" id="JAIXNE010000002">
    <property type="protein sequence ID" value="MCA6074510.1"/>
    <property type="molecule type" value="Genomic_DNA"/>
</dbReference>
<organism evidence="3 5">
    <name type="scientific">Fulvivirga sedimenti</name>
    <dbReference type="NCBI Taxonomy" id="2879465"/>
    <lineage>
        <taxon>Bacteria</taxon>
        <taxon>Pseudomonadati</taxon>
        <taxon>Bacteroidota</taxon>
        <taxon>Cytophagia</taxon>
        <taxon>Cytophagales</taxon>
        <taxon>Fulvivirgaceae</taxon>
        <taxon>Fulvivirga</taxon>
    </lineage>
</organism>
<reference evidence="3" key="1">
    <citation type="submission" date="2021-09" db="EMBL/GenBank/DDBJ databases">
        <title>Fulvivirga sp. isolated from coastal sediment.</title>
        <authorList>
            <person name="Yu H."/>
        </authorList>
    </citation>
    <scope>NUCLEOTIDE SEQUENCE</scope>
    <source>
        <strain evidence="3">1062</strain>
    </source>
</reference>
<keyword evidence="5" id="KW-1185">Reference proteome</keyword>
<comment type="caution">
    <text evidence="3">The sequence shown here is derived from an EMBL/GenBank/DDBJ whole genome shotgun (WGS) entry which is preliminary data.</text>
</comment>
<protein>
    <submittedName>
        <fullName evidence="3">Uncharacterized protein</fullName>
    </submittedName>
</protein>
<keyword evidence="1" id="KW-0812">Transmembrane</keyword>
<keyword evidence="1" id="KW-0472">Membrane</keyword>
<proteinExistence type="predicted"/>
<dbReference type="EMBL" id="JAIXNE010000003">
    <property type="protein sequence ID" value="MCA6075687.1"/>
    <property type="molecule type" value="Genomic_DNA"/>
</dbReference>
<sequence length="111" mass="12395">MAYASAVTMCGGSDMYFTENNWVSYIPIVLGIAIVAMLFMNFKGRQTWAAFIVAFTGFVLITLTHQLIIPSEYYTAGSILFILAIWINGSFSSFTATVKGFFQKTFASWQQ</sequence>
<accession>A0A9X1HRY2</accession>
<evidence type="ECO:0000313" key="5">
    <source>
        <dbReference type="Proteomes" id="UP001139409"/>
    </source>
</evidence>
<evidence type="ECO:0000313" key="4">
    <source>
        <dbReference type="EMBL" id="MCA6076815.1"/>
    </source>
</evidence>
<evidence type="ECO:0000313" key="3">
    <source>
        <dbReference type="EMBL" id="MCA6075687.1"/>
    </source>
</evidence>
<dbReference type="RefSeq" id="WP_225697625.1">
    <property type="nucleotide sequence ID" value="NZ_JAIXNE010000002.1"/>
</dbReference>
<name>A0A9X1HRY2_9BACT</name>
<dbReference type="AlphaFoldDB" id="A0A9X1HRY2"/>
<feature type="transmembrane region" description="Helical" evidence="1">
    <location>
        <begin position="22"/>
        <end position="40"/>
    </location>
</feature>
<gene>
    <name evidence="2" type="ORF">LDX50_06500</name>
    <name evidence="3" type="ORF">LDX50_12470</name>
    <name evidence="4" type="ORF">LDX50_18190</name>
</gene>
<evidence type="ECO:0000256" key="1">
    <source>
        <dbReference type="SAM" id="Phobius"/>
    </source>
</evidence>
<evidence type="ECO:0000313" key="2">
    <source>
        <dbReference type="EMBL" id="MCA6074510.1"/>
    </source>
</evidence>
<keyword evidence="1" id="KW-1133">Transmembrane helix</keyword>